<keyword evidence="5 8" id="KW-0456">Lyase</keyword>
<comment type="subcellular location">
    <subcellularLocation>
        <location evidence="8">Nucleus</location>
    </subcellularLocation>
    <subcellularLocation>
        <location evidence="8">Mitochondrion</location>
    </subcellularLocation>
</comment>
<feature type="domain" description="HhH-GPD" evidence="10">
    <location>
        <begin position="196"/>
        <end position="347"/>
    </location>
</feature>
<dbReference type="SUPFAM" id="SSF48150">
    <property type="entry name" value="DNA-glycosylase"/>
    <property type="match status" value="1"/>
</dbReference>
<dbReference type="SMART" id="SM00478">
    <property type="entry name" value="ENDO3c"/>
    <property type="match status" value="1"/>
</dbReference>
<evidence type="ECO:0000313" key="12">
    <source>
        <dbReference type="Proteomes" id="UP000240883"/>
    </source>
</evidence>
<dbReference type="HAMAP" id="MF_03183">
    <property type="entry name" value="Endonuclease_III_Nth"/>
    <property type="match status" value="1"/>
</dbReference>
<evidence type="ECO:0000256" key="7">
    <source>
        <dbReference type="ARBA" id="ARBA00044632"/>
    </source>
</evidence>
<evidence type="ECO:0000256" key="2">
    <source>
        <dbReference type="ARBA" id="ARBA00022763"/>
    </source>
</evidence>
<feature type="compositionally biased region" description="Basic residues" evidence="9">
    <location>
        <begin position="122"/>
        <end position="132"/>
    </location>
</feature>
<comment type="similarity">
    <text evidence="1 8">Belongs to the Nth/MutY family.</text>
</comment>
<feature type="compositionally biased region" description="Basic and acidic residues" evidence="9">
    <location>
        <begin position="1"/>
        <end position="11"/>
    </location>
</feature>
<keyword evidence="4 8" id="KW-0234">DNA repair</keyword>
<dbReference type="EC" id="3.2.2.-" evidence="8"/>
<dbReference type="EC" id="4.2.99.18" evidence="8"/>
<dbReference type="GO" id="GO:0006289">
    <property type="term" value="P:nucleotide-excision repair"/>
    <property type="evidence" value="ECO:0007669"/>
    <property type="project" value="TreeGrafter"/>
</dbReference>
<accession>A0A2T2NM42</accession>
<dbReference type="InterPro" id="IPR000445">
    <property type="entry name" value="HhH_motif"/>
</dbReference>
<evidence type="ECO:0000256" key="9">
    <source>
        <dbReference type="SAM" id="MobiDB-lite"/>
    </source>
</evidence>
<dbReference type="Gene3D" id="1.10.1670.10">
    <property type="entry name" value="Helix-hairpin-Helix base-excision DNA repair enzymes (C-terminal)"/>
    <property type="match status" value="1"/>
</dbReference>
<dbReference type="InterPro" id="IPR003265">
    <property type="entry name" value="HhH-GPD_domain"/>
</dbReference>
<dbReference type="GO" id="GO:0005739">
    <property type="term" value="C:mitochondrion"/>
    <property type="evidence" value="ECO:0007669"/>
    <property type="project" value="UniProtKB-SubCell"/>
</dbReference>
<reference evidence="11 12" key="1">
    <citation type="journal article" date="2018" name="Front. Microbiol.">
        <title>Genome-Wide Analysis of Corynespora cassiicola Leaf Fall Disease Putative Effectors.</title>
        <authorList>
            <person name="Lopez D."/>
            <person name="Ribeiro S."/>
            <person name="Label P."/>
            <person name="Fumanal B."/>
            <person name="Venisse J.S."/>
            <person name="Kohler A."/>
            <person name="de Oliveira R.R."/>
            <person name="Labutti K."/>
            <person name="Lipzen A."/>
            <person name="Lail K."/>
            <person name="Bauer D."/>
            <person name="Ohm R.A."/>
            <person name="Barry K.W."/>
            <person name="Spatafora J."/>
            <person name="Grigoriev I.V."/>
            <person name="Martin F.M."/>
            <person name="Pujade-Renaud V."/>
        </authorList>
    </citation>
    <scope>NUCLEOTIDE SEQUENCE [LARGE SCALE GENOMIC DNA]</scope>
    <source>
        <strain evidence="11 12">Philippines</strain>
    </source>
</reference>
<dbReference type="Gene3D" id="1.10.340.30">
    <property type="entry name" value="Hypothetical protein, domain 2"/>
    <property type="match status" value="1"/>
</dbReference>
<comment type="caution">
    <text evidence="8">Lacks conserved residue(s) required for the propagation of feature annotation.</text>
</comment>
<dbReference type="GO" id="GO:0140078">
    <property type="term" value="F:class I DNA-(apurinic or apyrimidinic site) endonuclease activity"/>
    <property type="evidence" value="ECO:0007669"/>
    <property type="project" value="UniProtKB-EC"/>
</dbReference>
<dbReference type="PANTHER" id="PTHR43286">
    <property type="entry name" value="ENDONUCLEASE III-LIKE PROTEIN 1"/>
    <property type="match status" value="1"/>
</dbReference>
<dbReference type="EMBL" id="KZ678136">
    <property type="protein sequence ID" value="PSN66503.1"/>
    <property type="molecule type" value="Genomic_DNA"/>
</dbReference>
<evidence type="ECO:0000256" key="3">
    <source>
        <dbReference type="ARBA" id="ARBA00022801"/>
    </source>
</evidence>
<keyword evidence="8" id="KW-0539">Nucleus</keyword>
<organism evidence="11 12">
    <name type="scientific">Corynespora cassiicola Philippines</name>
    <dbReference type="NCBI Taxonomy" id="1448308"/>
    <lineage>
        <taxon>Eukaryota</taxon>
        <taxon>Fungi</taxon>
        <taxon>Dikarya</taxon>
        <taxon>Ascomycota</taxon>
        <taxon>Pezizomycotina</taxon>
        <taxon>Dothideomycetes</taxon>
        <taxon>Pleosporomycetidae</taxon>
        <taxon>Pleosporales</taxon>
        <taxon>Corynesporascaceae</taxon>
        <taxon>Corynespora</taxon>
    </lineage>
</organism>
<sequence length="442" mass="47870">MRTSRISRDTARILAASRAAHRPLRQTRSGTSAATRDSALNTIEAGPVARAGGRESEAATSHLDTDSDSQLSSVPEDSGSEHAAAAPVNKKRKRGQGAPRVTIKQETKEVAVAAVASPQKAPRPKKARRVPAKKTVGADGTVKVEPPPNWEEMYALTREMRNENVAPVDTMGCASLADRNATPRDQRFQTLVALMLSSQTKDTVTSVAIKGMQDNMPGGFNLESVLAIDPPALNTFICKVGFHNLKTKYIKQTAEILRDKWNSDIPDTIQGLTSLPGVGPKMAYLCMSAAWGRDEGIGVDVHVHRITNLWGWNKTKQPEETRAALQSWLPKDRWHDINNLLVGLGQTICLPVGRKCGECKLADRGLCPSAVVSKSASVKKETVAVKVEAPDGDAVVEKEKTTGNEVEIKVEDVEANEEGAVPDIEDIGKPPPKRTPRRTLPR</sequence>
<evidence type="ECO:0000256" key="5">
    <source>
        <dbReference type="ARBA" id="ARBA00023239"/>
    </source>
</evidence>
<dbReference type="FunFam" id="1.10.1670.10:FF:000003">
    <property type="entry name" value="Endonuclease III homolog"/>
    <property type="match status" value="1"/>
</dbReference>
<evidence type="ECO:0000313" key="11">
    <source>
        <dbReference type="EMBL" id="PSN66503.1"/>
    </source>
</evidence>
<feature type="region of interest" description="Disordered" evidence="9">
    <location>
        <begin position="1"/>
        <end position="144"/>
    </location>
</feature>
<dbReference type="OrthoDB" id="2099276at2759"/>
<dbReference type="STRING" id="1448308.A0A2T2NM42"/>
<evidence type="ECO:0000259" key="10">
    <source>
        <dbReference type="SMART" id="SM00478"/>
    </source>
</evidence>
<dbReference type="FunFam" id="1.10.340.30:FF:000014">
    <property type="entry name" value="Endonuclease III homolog"/>
    <property type="match status" value="1"/>
</dbReference>
<dbReference type="GO" id="GO:0006285">
    <property type="term" value="P:base-excision repair, AP site formation"/>
    <property type="evidence" value="ECO:0007669"/>
    <property type="project" value="UniProtKB-UniRule"/>
</dbReference>
<evidence type="ECO:0000256" key="1">
    <source>
        <dbReference type="ARBA" id="ARBA00008343"/>
    </source>
</evidence>
<dbReference type="Proteomes" id="UP000240883">
    <property type="component" value="Unassembled WGS sequence"/>
</dbReference>
<dbReference type="Pfam" id="PF00730">
    <property type="entry name" value="HhH-GPD"/>
    <property type="match status" value="1"/>
</dbReference>
<keyword evidence="2 8" id="KW-0227">DNA damage</keyword>
<dbReference type="PROSITE" id="PS01155">
    <property type="entry name" value="ENDONUCLEASE_III_2"/>
    <property type="match status" value="1"/>
</dbReference>
<protein>
    <recommendedName>
        <fullName evidence="8">Endonuclease III homolog</fullName>
        <ecNumber evidence="8">3.2.2.-</ecNumber>
        <ecNumber evidence="8">4.2.99.18</ecNumber>
    </recommendedName>
    <alternativeName>
        <fullName evidence="8">Bifunctional DNA N-glycosylase/DNA-(apurinic or apyrimidinic site) lyase</fullName>
        <shortName evidence="8">DNA glycosylase/AP lyase</shortName>
    </alternativeName>
</protein>
<dbReference type="GO" id="GO:0003677">
    <property type="term" value="F:DNA binding"/>
    <property type="evidence" value="ECO:0007669"/>
    <property type="project" value="UniProtKB-UniRule"/>
</dbReference>
<feature type="compositionally biased region" description="Basic residues" evidence="9">
    <location>
        <begin position="431"/>
        <end position="442"/>
    </location>
</feature>
<keyword evidence="8" id="KW-0496">Mitochondrion</keyword>
<evidence type="ECO:0000256" key="6">
    <source>
        <dbReference type="ARBA" id="ARBA00023295"/>
    </source>
</evidence>
<name>A0A2T2NM42_CORCC</name>
<comment type="function">
    <text evidence="8">Bifunctional DNA N-glycosylase with associated apurinic/apyrimidinic (AP) lyase function that catalyzes the first step in base excision repair (BER), the primary repair pathway for the repair of oxidative DNA damage. The DNA N-glycosylase activity releases the damaged DNA base from DNA by cleaving the N-glycosidic bond, leaving an AP site. The AP lyase activity cleaves the phosphodiester bond 3' to the AP site by a beta-elimination. Primarily recognizes and repairs oxidative base damage of pyrimidines.</text>
</comment>
<dbReference type="InterPro" id="IPR011257">
    <property type="entry name" value="DNA_glycosylase"/>
</dbReference>
<dbReference type="AlphaFoldDB" id="A0A2T2NM42"/>
<keyword evidence="6 8" id="KW-0326">Glycosidase</keyword>
<dbReference type="CDD" id="cd00056">
    <property type="entry name" value="ENDO3c"/>
    <property type="match status" value="1"/>
</dbReference>
<keyword evidence="3 8" id="KW-0378">Hydrolase</keyword>
<dbReference type="InterPro" id="IPR004036">
    <property type="entry name" value="Endonuclease-III-like_CS2"/>
</dbReference>
<comment type="catalytic activity">
    <reaction evidence="7 8">
        <text>2'-deoxyribonucleotide-(2'-deoxyribose 5'-phosphate)-2'-deoxyribonucleotide-DNA = a 3'-end 2'-deoxyribonucleotide-(2,3-dehydro-2,3-deoxyribose 5'-phosphate)-DNA + a 5'-end 5'-phospho-2'-deoxyribonucleoside-DNA + H(+)</text>
        <dbReference type="Rhea" id="RHEA:66592"/>
        <dbReference type="Rhea" id="RHEA-COMP:13180"/>
        <dbReference type="Rhea" id="RHEA-COMP:16897"/>
        <dbReference type="Rhea" id="RHEA-COMP:17067"/>
        <dbReference type="ChEBI" id="CHEBI:15378"/>
        <dbReference type="ChEBI" id="CHEBI:136412"/>
        <dbReference type="ChEBI" id="CHEBI:157695"/>
        <dbReference type="ChEBI" id="CHEBI:167181"/>
        <dbReference type="EC" id="4.2.99.18"/>
    </reaction>
</comment>
<proteinExistence type="inferred from homology"/>
<dbReference type="PANTHER" id="PTHR43286:SF1">
    <property type="entry name" value="ENDONUCLEASE III-LIKE PROTEIN 1"/>
    <property type="match status" value="1"/>
</dbReference>
<feature type="region of interest" description="Disordered" evidence="9">
    <location>
        <begin position="412"/>
        <end position="442"/>
    </location>
</feature>
<dbReference type="GO" id="GO:0000703">
    <property type="term" value="F:oxidized pyrimidine nucleobase lesion DNA N-glycosylase activity"/>
    <property type="evidence" value="ECO:0007669"/>
    <property type="project" value="UniProtKB-UniRule"/>
</dbReference>
<evidence type="ECO:0000256" key="4">
    <source>
        <dbReference type="ARBA" id="ARBA00023204"/>
    </source>
</evidence>
<gene>
    <name evidence="8" type="primary">NTH1</name>
    <name evidence="11" type="ORF">BS50DRAFT_574912</name>
</gene>
<feature type="compositionally biased region" description="Polar residues" evidence="9">
    <location>
        <begin position="26"/>
        <end position="41"/>
    </location>
</feature>
<dbReference type="InterPro" id="IPR023170">
    <property type="entry name" value="HhH_base_excis_C"/>
</dbReference>
<keyword evidence="12" id="KW-1185">Reference proteome</keyword>
<dbReference type="GO" id="GO:0005634">
    <property type="term" value="C:nucleus"/>
    <property type="evidence" value="ECO:0007669"/>
    <property type="project" value="UniProtKB-SubCell"/>
</dbReference>
<dbReference type="Pfam" id="PF00633">
    <property type="entry name" value="HHH"/>
    <property type="match status" value="1"/>
</dbReference>
<evidence type="ECO:0000256" key="8">
    <source>
        <dbReference type="HAMAP-Rule" id="MF_03183"/>
    </source>
</evidence>
<dbReference type="InterPro" id="IPR030841">
    <property type="entry name" value="NTH1"/>
</dbReference>